<accession>O67835</accession>
<evidence type="ECO:0000259" key="3">
    <source>
        <dbReference type="PROSITE" id="PS51000"/>
    </source>
</evidence>
<dbReference type="AlphaFoldDB" id="O67835"/>
<dbReference type="SUPFAM" id="SSF160387">
    <property type="entry name" value="NosL/MerB-like"/>
    <property type="match status" value="1"/>
</dbReference>
<dbReference type="RefSeq" id="WP_010881340.1">
    <property type="nucleotide sequence ID" value="NC_000918.1"/>
</dbReference>
<dbReference type="Gene3D" id="1.10.10.10">
    <property type="entry name" value="Winged helix-like DNA-binding domain superfamily/Winged helix DNA-binding domain"/>
    <property type="match status" value="1"/>
</dbReference>
<name>O67835_AQUAE</name>
<dbReference type="Proteomes" id="UP000000798">
    <property type="component" value="Chromosome"/>
</dbReference>
<dbReference type="InterPro" id="IPR036390">
    <property type="entry name" value="WH_DNA-bd_sf"/>
</dbReference>
<dbReference type="CDD" id="cd00090">
    <property type="entry name" value="HTH_ARSR"/>
    <property type="match status" value="1"/>
</dbReference>
<dbReference type="GO" id="GO:0098531">
    <property type="term" value="F:ligand-modulated transcription factor activity"/>
    <property type="evidence" value="ECO:0000318"/>
    <property type="project" value="GO_Central"/>
</dbReference>
<dbReference type="PANTHER" id="PTHR30363">
    <property type="entry name" value="HTH-TYPE TRANSCRIPTIONAL REGULATOR SRLR-RELATED"/>
    <property type="match status" value="1"/>
</dbReference>
<evidence type="ECO:0000256" key="2">
    <source>
        <dbReference type="ARBA" id="ARBA00023163"/>
    </source>
</evidence>
<keyword evidence="2" id="KW-0804">Transcription</keyword>
<keyword evidence="1" id="KW-0805">Transcription regulation</keyword>
<dbReference type="InterPro" id="IPR001034">
    <property type="entry name" value="DeoR_HTH"/>
</dbReference>
<dbReference type="EnsemblBacteria" id="AAC07808">
    <property type="protein sequence ID" value="AAC07808"/>
    <property type="gene ID" value="aq_2049"/>
</dbReference>
<evidence type="ECO:0000313" key="5">
    <source>
        <dbReference type="Proteomes" id="UP000000798"/>
    </source>
</evidence>
<protein>
    <recommendedName>
        <fullName evidence="3">HTH deoR-type domain-containing protein</fullName>
    </recommendedName>
</protein>
<dbReference type="STRING" id="224324.aq_2049"/>
<organism evidence="4 5">
    <name type="scientific">Aquifex aeolicus (strain VF5)</name>
    <dbReference type="NCBI Taxonomy" id="224324"/>
    <lineage>
        <taxon>Bacteria</taxon>
        <taxon>Pseudomonadati</taxon>
        <taxon>Aquificota</taxon>
        <taxon>Aquificia</taxon>
        <taxon>Aquificales</taxon>
        <taxon>Aquificaceae</taxon>
        <taxon>Aquifex</taxon>
    </lineage>
</organism>
<proteinExistence type="predicted"/>
<dbReference type="PROSITE" id="PS51000">
    <property type="entry name" value="HTH_DEOR_2"/>
    <property type="match status" value="1"/>
</dbReference>
<sequence>MSKDKERRRKILQLLKERERTPKELATVFNVSLMTIYRDIKELEKEGLVERKHGTVYLKRETEDGKCVICSKEVDERFKVVFFLKEDKKVFACCPHCGLMAFKKLGPNIQSALMRDFISCNPVNAFTSWYVVGADINPCCSPSAFSFSAKYNAERFAQGFGGKVLNFEDAVEEINRLMSFGTRVKFNL</sequence>
<dbReference type="PRINTS" id="PR00037">
    <property type="entry name" value="HTHLACR"/>
</dbReference>
<dbReference type="GO" id="GO:0006355">
    <property type="term" value="P:regulation of DNA-templated transcription"/>
    <property type="evidence" value="ECO:0000318"/>
    <property type="project" value="GO_Central"/>
</dbReference>
<dbReference type="InterPro" id="IPR008719">
    <property type="entry name" value="N2O_reductase_NosL"/>
</dbReference>
<dbReference type="InterPro" id="IPR011991">
    <property type="entry name" value="ArsR-like_HTH"/>
</dbReference>
<dbReference type="Pfam" id="PF05573">
    <property type="entry name" value="NosL"/>
    <property type="match status" value="1"/>
</dbReference>
<dbReference type="SUPFAM" id="SSF46785">
    <property type="entry name" value="Winged helix' DNA-binding domain"/>
    <property type="match status" value="1"/>
</dbReference>
<evidence type="ECO:0000313" key="4">
    <source>
        <dbReference type="EMBL" id="AAC07808.1"/>
    </source>
</evidence>
<gene>
    <name evidence="4" type="ordered locus">aq_2049</name>
</gene>
<dbReference type="InterPro" id="IPR013196">
    <property type="entry name" value="HTH_11"/>
</dbReference>
<dbReference type="PANTHER" id="PTHR30363:SF44">
    <property type="entry name" value="AGA OPERON TRANSCRIPTIONAL REPRESSOR-RELATED"/>
    <property type="match status" value="1"/>
</dbReference>
<keyword evidence="5" id="KW-1185">Reference proteome</keyword>
<dbReference type="InParanoid" id="O67835"/>
<dbReference type="HOGENOM" id="CLU_1425421_0_0_0"/>
<dbReference type="InterPro" id="IPR036388">
    <property type="entry name" value="WH-like_DNA-bd_sf"/>
</dbReference>
<evidence type="ECO:0000256" key="1">
    <source>
        <dbReference type="ARBA" id="ARBA00023015"/>
    </source>
</evidence>
<feature type="domain" description="HTH deoR-type" evidence="3">
    <location>
        <begin position="4"/>
        <end position="58"/>
    </location>
</feature>
<dbReference type="Pfam" id="PF08279">
    <property type="entry name" value="HTH_11"/>
    <property type="match status" value="1"/>
</dbReference>
<dbReference type="OrthoDB" id="9797223at2"/>
<dbReference type="Gene3D" id="3.30.70.2050">
    <property type="match status" value="1"/>
</dbReference>
<dbReference type="PIR" id="G70475">
    <property type="entry name" value="G70475"/>
</dbReference>
<dbReference type="eggNOG" id="COG1349">
    <property type="taxonomic scope" value="Bacteria"/>
</dbReference>
<dbReference type="KEGG" id="aae:aq_2049"/>
<dbReference type="InterPro" id="IPR050313">
    <property type="entry name" value="Carb_Metab_HTH_regulators"/>
</dbReference>
<dbReference type="GO" id="GO:0000987">
    <property type="term" value="F:cis-regulatory region sequence-specific DNA binding"/>
    <property type="evidence" value="ECO:0000318"/>
    <property type="project" value="GO_Central"/>
</dbReference>
<dbReference type="SMART" id="SM00420">
    <property type="entry name" value="HTH_DEOR"/>
    <property type="match status" value="1"/>
</dbReference>
<reference evidence="4 5" key="1">
    <citation type="journal article" date="1998" name="Nature">
        <title>The complete genome of the hyperthermophilic bacterium Aquifex aeolicus.</title>
        <authorList>
            <person name="Deckert G."/>
            <person name="Warren P.V."/>
            <person name="Gaasterland T."/>
            <person name="Young W.G."/>
            <person name="Lenox A.L."/>
            <person name="Graham D.E."/>
            <person name="Overbeek R."/>
            <person name="Snead M.A."/>
            <person name="Keller M."/>
            <person name="Aujay M."/>
            <person name="Huber R."/>
            <person name="Feldman R.A."/>
            <person name="Short J.M."/>
            <person name="Olson G.J."/>
            <person name="Swanson R.V."/>
        </authorList>
    </citation>
    <scope>NUCLEOTIDE SEQUENCE [LARGE SCALE GENOMIC DNA]</scope>
    <source>
        <strain evidence="4 5">VF5</strain>
    </source>
</reference>
<dbReference type="EMBL" id="AE000657">
    <property type="protein sequence ID" value="AAC07808.1"/>
    <property type="molecule type" value="Genomic_DNA"/>
</dbReference>